<dbReference type="KEGG" id="cre:CHLRE_09g390726v5"/>
<dbReference type="AlphaFoldDB" id="A0A2K3DE48"/>
<dbReference type="Proteomes" id="UP000006906">
    <property type="component" value="Chromosome 9"/>
</dbReference>
<dbReference type="EMBL" id="CM008970">
    <property type="protein sequence ID" value="PNW78806.1"/>
    <property type="molecule type" value="Genomic_DNA"/>
</dbReference>
<feature type="region of interest" description="Disordered" evidence="1">
    <location>
        <begin position="44"/>
        <end position="65"/>
    </location>
</feature>
<evidence type="ECO:0000256" key="1">
    <source>
        <dbReference type="SAM" id="MobiDB-lite"/>
    </source>
</evidence>
<proteinExistence type="predicted"/>
<protein>
    <submittedName>
        <fullName evidence="2">Uncharacterized protein</fullName>
    </submittedName>
</protein>
<name>A0A2K3DE48_CHLRE</name>
<organism evidence="2 3">
    <name type="scientific">Chlamydomonas reinhardtii</name>
    <name type="common">Chlamydomonas smithii</name>
    <dbReference type="NCBI Taxonomy" id="3055"/>
    <lineage>
        <taxon>Eukaryota</taxon>
        <taxon>Viridiplantae</taxon>
        <taxon>Chlorophyta</taxon>
        <taxon>core chlorophytes</taxon>
        <taxon>Chlorophyceae</taxon>
        <taxon>CS clade</taxon>
        <taxon>Chlamydomonadales</taxon>
        <taxon>Chlamydomonadaceae</taxon>
        <taxon>Chlamydomonas</taxon>
    </lineage>
</organism>
<reference evidence="2 3" key="1">
    <citation type="journal article" date="2007" name="Science">
        <title>The Chlamydomonas genome reveals the evolution of key animal and plant functions.</title>
        <authorList>
            <person name="Merchant S.S."/>
            <person name="Prochnik S.E."/>
            <person name="Vallon O."/>
            <person name="Harris E.H."/>
            <person name="Karpowicz S.J."/>
            <person name="Witman G.B."/>
            <person name="Terry A."/>
            <person name="Salamov A."/>
            <person name="Fritz-Laylin L.K."/>
            <person name="Marechal-Drouard L."/>
            <person name="Marshall W.F."/>
            <person name="Qu L.H."/>
            <person name="Nelson D.R."/>
            <person name="Sanderfoot A.A."/>
            <person name="Spalding M.H."/>
            <person name="Kapitonov V.V."/>
            <person name="Ren Q."/>
            <person name="Ferris P."/>
            <person name="Lindquist E."/>
            <person name="Shapiro H."/>
            <person name="Lucas S.M."/>
            <person name="Grimwood J."/>
            <person name="Schmutz J."/>
            <person name="Cardol P."/>
            <person name="Cerutti H."/>
            <person name="Chanfreau G."/>
            <person name="Chen C.L."/>
            <person name="Cognat V."/>
            <person name="Croft M.T."/>
            <person name="Dent R."/>
            <person name="Dutcher S."/>
            <person name="Fernandez E."/>
            <person name="Fukuzawa H."/>
            <person name="Gonzalez-Ballester D."/>
            <person name="Gonzalez-Halphen D."/>
            <person name="Hallmann A."/>
            <person name="Hanikenne M."/>
            <person name="Hippler M."/>
            <person name="Inwood W."/>
            <person name="Jabbari K."/>
            <person name="Kalanon M."/>
            <person name="Kuras R."/>
            <person name="Lefebvre P.A."/>
            <person name="Lemaire S.D."/>
            <person name="Lobanov A.V."/>
            <person name="Lohr M."/>
            <person name="Manuell A."/>
            <person name="Meier I."/>
            <person name="Mets L."/>
            <person name="Mittag M."/>
            <person name="Mittelmeier T."/>
            <person name="Moroney J.V."/>
            <person name="Moseley J."/>
            <person name="Napoli C."/>
            <person name="Nedelcu A.M."/>
            <person name="Niyogi K."/>
            <person name="Novoselov S.V."/>
            <person name="Paulsen I.T."/>
            <person name="Pazour G."/>
            <person name="Purton S."/>
            <person name="Ral J.P."/>
            <person name="Riano-Pachon D.M."/>
            <person name="Riekhof W."/>
            <person name="Rymarquis L."/>
            <person name="Schroda M."/>
            <person name="Stern D."/>
            <person name="Umen J."/>
            <person name="Willows R."/>
            <person name="Wilson N."/>
            <person name="Zimmer S.L."/>
            <person name="Allmer J."/>
            <person name="Balk J."/>
            <person name="Bisova K."/>
            <person name="Chen C.J."/>
            <person name="Elias M."/>
            <person name="Gendler K."/>
            <person name="Hauser C."/>
            <person name="Lamb M.R."/>
            <person name="Ledford H."/>
            <person name="Long J.C."/>
            <person name="Minagawa J."/>
            <person name="Page M.D."/>
            <person name="Pan J."/>
            <person name="Pootakham W."/>
            <person name="Roje S."/>
            <person name="Rose A."/>
            <person name="Stahlberg E."/>
            <person name="Terauchi A.M."/>
            <person name="Yang P."/>
            <person name="Ball S."/>
            <person name="Bowler C."/>
            <person name="Dieckmann C.L."/>
            <person name="Gladyshev V.N."/>
            <person name="Green P."/>
            <person name="Jorgensen R."/>
            <person name="Mayfield S."/>
            <person name="Mueller-Roeber B."/>
            <person name="Rajamani S."/>
            <person name="Sayre R.T."/>
            <person name="Brokstein P."/>
            <person name="Dubchak I."/>
            <person name="Goodstein D."/>
            <person name="Hornick L."/>
            <person name="Huang Y.W."/>
            <person name="Jhaveri J."/>
            <person name="Luo Y."/>
            <person name="Martinez D."/>
            <person name="Ngau W.C."/>
            <person name="Otillar B."/>
            <person name="Poliakov A."/>
            <person name="Porter A."/>
            <person name="Szajkowski L."/>
            <person name="Werner G."/>
            <person name="Zhou K."/>
            <person name="Grigoriev I.V."/>
            <person name="Rokhsar D.S."/>
            <person name="Grossman A.R."/>
        </authorList>
    </citation>
    <scope>NUCLEOTIDE SEQUENCE [LARGE SCALE GENOMIC DNA]</scope>
    <source>
        <strain evidence="3">CC-503</strain>
    </source>
</reference>
<dbReference type="Gramene" id="PNW78806">
    <property type="protein sequence ID" value="PNW78806"/>
    <property type="gene ID" value="CHLRE_09g390726v5"/>
</dbReference>
<evidence type="ECO:0000313" key="2">
    <source>
        <dbReference type="EMBL" id="PNW78806.1"/>
    </source>
</evidence>
<evidence type="ECO:0000313" key="3">
    <source>
        <dbReference type="Proteomes" id="UP000006906"/>
    </source>
</evidence>
<gene>
    <name evidence="2" type="ORF">CHLRE_09g390726v5</name>
</gene>
<dbReference type="InParanoid" id="A0A2K3DE48"/>
<accession>A0A2K3DE48</accession>
<sequence length="65" mass="7194">MGVIHGREVDSVTREFAGILLFLRRCGPTAAACLSATRTLWRPQPHRGQRPAALQFPRPALGQRT</sequence>
<dbReference type="RefSeq" id="XP_042921147.1">
    <property type="nucleotide sequence ID" value="XM_043065567.1"/>
</dbReference>
<dbReference type="GeneID" id="66054619"/>
<keyword evidence="3" id="KW-1185">Reference proteome</keyword>